<proteinExistence type="predicted"/>
<evidence type="ECO:0000256" key="2">
    <source>
        <dbReference type="SAM" id="Phobius"/>
    </source>
</evidence>
<dbReference type="EMBL" id="CYPW01000010">
    <property type="protein sequence ID" value="CUH51980.1"/>
    <property type="molecule type" value="Genomic_DNA"/>
</dbReference>
<dbReference type="CDD" id="cd00118">
    <property type="entry name" value="LysM"/>
    <property type="match status" value="1"/>
</dbReference>
<dbReference type="AlphaFoldDB" id="A0A0N7LRW8"/>
<keyword evidence="2" id="KW-0812">Transmembrane</keyword>
<dbReference type="PANTHER" id="PTHR34700:SF4">
    <property type="entry name" value="PHAGE-LIKE ELEMENT PBSX PROTEIN XKDP"/>
    <property type="match status" value="1"/>
</dbReference>
<dbReference type="InterPro" id="IPR036779">
    <property type="entry name" value="LysM_dom_sf"/>
</dbReference>
<gene>
    <name evidence="4" type="ORF">SHM7688_01420</name>
</gene>
<evidence type="ECO:0000313" key="4">
    <source>
        <dbReference type="EMBL" id="CUH51980.1"/>
    </source>
</evidence>
<keyword evidence="2" id="KW-1133">Transmembrane helix</keyword>
<keyword evidence="2" id="KW-0472">Membrane</keyword>
<accession>A0A0N7LRW8</accession>
<dbReference type="InterPro" id="IPR052196">
    <property type="entry name" value="Bact_Kbp"/>
</dbReference>
<keyword evidence="5" id="KW-1185">Reference proteome</keyword>
<feature type="domain" description="LysM" evidence="3">
    <location>
        <begin position="494"/>
        <end position="543"/>
    </location>
</feature>
<feature type="region of interest" description="Disordered" evidence="1">
    <location>
        <begin position="41"/>
        <end position="70"/>
    </location>
</feature>
<dbReference type="STRING" id="321267.SHM7688_01420"/>
<dbReference type="PROSITE" id="PS51782">
    <property type="entry name" value="LYSM"/>
    <property type="match status" value="1"/>
</dbReference>
<dbReference type="RefSeq" id="WP_058239218.1">
    <property type="nucleotide sequence ID" value="NZ_CYPW01000010.1"/>
</dbReference>
<evidence type="ECO:0000259" key="3">
    <source>
        <dbReference type="PROSITE" id="PS51782"/>
    </source>
</evidence>
<dbReference type="PANTHER" id="PTHR34700">
    <property type="entry name" value="POTASSIUM BINDING PROTEIN KBP"/>
    <property type="match status" value="1"/>
</dbReference>
<dbReference type="Proteomes" id="UP000054823">
    <property type="component" value="Unassembled WGS sequence"/>
</dbReference>
<organism evidence="4 5">
    <name type="scientific">Shimia marina</name>
    <dbReference type="NCBI Taxonomy" id="321267"/>
    <lineage>
        <taxon>Bacteria</taxon>
        <taxon>Pseudomonadati</taxon>
        <taxon>Pseudomonadota</taxon>
        <taxon>Alphaproteobacteria</taxon>
        <taxon>Rhodobacterales</taxon>
        <taxon>Roseobacteraceae</taxon>
    </lineage>
</organism>
<dbReference type="SMART" id="SM00257">
    <property type="entry name" value="LysM"/>
    <property type="match status" value="1"/>
</dbReference>
<protein>
    <submittedName>
        <fullName evidence="4">LysM domain/BON superfamily protein</fullName>
    </submittedName>
</protein>
<feature type="transmembrane region" description="Helical" evidence="2">
    <location>
        <begin position="12"/>
        <end position="30"/>
    </location>
</feature>
<feature type="region of interest" description="Disordered" evidence="1">
    <location>
        <begin position="343"/>
        <end position="368"/>
    </location>
</feature>
<dbReference type="Gene3D" id="3.10.350.10">
    <property type="entry name" value="LysM domain"/>
    <property type="match status" value="1"/>
</dbReference>
<dbReference type="Pfam" id="PF01476">
    <property type="entry name" value="LysM"/>
    <property type="match status" value="1"/>
</dbReference>
<evidence type="ECO:0000256" key="1">
    <source>
        <dbReference type="SAM" id="MobiDB-lite"/>
    </source>
</evidence>
<dbReference type="InterPro" id="IPR018392">
    <property type="entry name" value="LysM"/>
</dbReference>
<evidence type="ECO:0000313" key="5">
    <source>
        <dbReference type="Proteomes" id="UP000054823"/>
    </source>
</evidence>
<reference evidence="4 5" key="1">
    <citation type="submission" date="2015-09" db="EMBL/GenBank/DDBJ databases">
        <authorList>
            <consortium name="Swine Surveillance"/>
        </authorList>
    </citation>
    <scope>NUCLEOTIDE SEQUENCE [LARGE SCALE GENOMIC DNA]</scope>
    <source>
        <strain evidence="4 5">CECT 7688</strain>
    </source>
</reference>
<name>A0A0N7LRW8_9RHOB</name>
<sequence>MSEKASVFSGNAVWVAGVVVALGVSVYALLASGVLEGGSETDEAAATEQPTSAALGAASTQESSSDTAGVAVEKPVQGEDLEEASVIAPSFDVVRVDAEGNTVVAGHAAPNASLAILLDGEEIALAPVDIDGKFAAILSIDPSEKPRVLSLAERGEDGDVLSGATVIVAPVLSVAQGAEAQAIAGVASDVPRAGQVQNDAEVAVVAEKESTPSTEDAQGTSGSEPLAATVSKAPAVIISDAEGVRVVQPAAPEEAVEEVLAAVTIDSISYTDTGAVMVSGRGNPSNFVRLYLDNDFVAQATIGDAGLWSRQLADVAGGLYELRVDELDPEGKVTSRVATPFKRETPETVARARAQSEAPAPSEAGETVVTETASAAVQTEVAETQKAVEEIAKASPDTAAGADITSTGANTSGDDDTTVAVAVAEEISQAAVTDDVKPQTEVGQASQEPVTVEVGAAQDIAPAGEVAADATVAEEKPAEIAPVTTQPAAVPAVEIVTVQPGSTLWAIARDQYGEGLLYLRVFEANKDKIRDPDLIYPGQVFTVPE</sequence>
<feature type="compositionally biased region" description="Polar residues" evidence="1">
    <location>
        <begin position="48"/>
        <end position="67"/>
    </location>
</feature>